<feature type="region of interest" description="Disordered" evidence="2">
    <location>
        <begin position="416"/>
        <end position="439"/>
    </location>
</feature>
<feature type="region of interest" description="Disordered" evidence="2">
    <location>
        <begin position="1"/>
        <end position="258"/>
    </location>
</feature>
<feature type="compositionally biased region" description="Low complexity" evidence="2">
    <location>
        <begin position="34"/>
        <end position="70"/>
    </location>
</feature>
<keyword evidence="5" id="KW-1185">Reference proteome</keyword>
<feature type="compositionally biased region" description="Polar residues" evidence="2">
    <location>
        <begin position="294"/>
        <end position="304"/>
    </location>
</feature>
<dbReference type="AlphaFoldDB" id="A0A5C3E4J0"/>
<accession>A0A5C3E4J0</accession>
<dbReference type="InterPro" id="IPR019835">
    <property type="entry name" value="SWIB_domain"/>
</dbReference>
<feature type="compositionally biased region" description="Low complexity" evidence="2">
    <location>
        <begin position="116"/>
        <end position="142"/>
    </location>
</feature>
<dbReference type="InterPro" id="IPR036885">
    <property type="entry name" value="SWIB_MDM2_dom_sf"/>
</dbReference>
<organism evidence="4 5">
    <name type="scientific">Ustilago trichophora</name>
    <dbReference type="NCBI Taxonomy" id="86804"/>
    <lineage>
        <taxon>Eukaryota</taxon>
        <taxon>Fungi</taxon>
        <taxon>Dikarya</taxon>
        <taxon>Basidiomycota</taxon>
        <taxon>Ustilaginomycotina</taxon>
        <taxon>Ustilaginomycetes</taxon>
        <taxon>Ustilaginales</taxon>
        <taxon>Ustilaginaceae</taxon>
        <taxon>Ustilago</taxon>
    </lineage>
</organism>
<protein>
    <submittedName>
        <fullName evidence="4">Related to SWI/SNF related, matrix associated, actin dependent regulator of chromatin subfamily D member 1</fullName>
    </submittedName>
</protein>
<gene>
    <name evidence="4" type="ORF">UTRI_03755</name>
</gene>
<dbReference type="PROSITE" id="PS51925">
    <property type="entry name" value="SWIB_MDM2"/>
    <property type="match status" value="1"/>
</dbReference>
<dbReference type="SUPFAM" id="SSF47592">
    <property type="entry name" value="SWIB/MDM2 domain"/>
    <property type="match status" value="1"/>
</dbReference>
<dbReference type="Gene3D" id="1.10.245.10">
    <property type="entry name" value="SWIB/MDM2 domain"/>
    <property type="match status" value="1"/>
</dbReference>
<dbReference type="Proteomes" id="UP000324022">
    <property type="component" value="Unassembled WGS sequence"/>
</dbReference>
<evidence type="ECO:0000256" key="1">
    <source>
        <dbReference type="SAM" id="Coils"/>
    </source>
</evidence>
<evidence type="ECO:0000259" key="3">
    <source>
        <dbReference type="PROSITE" id="PS51925"/>
    </source>
</evidence>
<feature type="compositionally biased region" description="Low complexity" evidence="2">
    <location>
        <begin position="194"/>
        <end position="206"/>
    </location>
</feature>
<proteinExistence type="predicted"/>
<feature type="compositionally biased region" description="Polar residues" evidence="2">
    <location>
        <begin position="228"/>
        <end position="238"/>
    </location>
</feature>
<dbReference type="SMART" id="SM00151">
    <property type="entry name" value="SWIB"/>
    <property type="match status" value="1"/>
</dbReference>
<feature type="coiled-coil region" evidence="1">
    <location>
        <begin position="384"/>
        <end position="411"/>
    </location>
</feature>
<dbReference type="OrthoDB" id="10263741at2759"/>
<feature type="compositionally biased region" description="Low complexity" evidence="2">
    <location>
        <begin position="306"/>
        <end position="321"/>
    </location>
</feature>
<reference evidence="4 5" key="1">
    <citation type="submission" date="2018-03" db="EMBL/GenBank/DDBJ databases">
        <authorList>
            <person name="Guldener U."/>
        </authorList>
    </citation>
    <scope>NUCLEOTIDE SEQUENCE [LARGE SCALE GENOMIC DNA]</scope>
    <source>
        <strain evidence="4 5">NBRC100155</strain>
    </source>
</reference>
<feature type="coiled-coil region" evidence="1">
    <location>
        <begin position="883"/>
        <end position="910"/>
    </location>
</feature>
<keyword evidence="1" id="KW-0175">Coiled coil</keyword>
<dbReference type="EMBL" id="OOIN01000007">
    <property type="protein sequence ID" value="SPO24486.1"/>
    <property type="molecule type" value="Genomic_DNA"/>
</dbReference>
<name>A0A5C3E4J0_9BASI</name>
<evidence type="ECO:0000256" key="2">
    <source>
        <dbReference type="SAM" id="MobiDB-lite"/>
    </source>
</evidence>
<dbReference type="InterPro" id="IPR003121">
    <property type="entry name" value="SWIB_MDM2_domain"/>
</dbReference>
<feature type="region of interest" description="Disordered" evidence="2">
    <location>
        <begin position="496"/>
        <end position="539"/>
    </location>
</feature>
<evidence type="ECO:0000313" key="5">
    <source>
        <dbReference type="Proteomes" id="UP000324022"/>
    </source>
</evidence>
<feature type="compositionally biased region" description="Basic and acidic residues" evidence="2">
    <location>
        <begin position="520"/>
        <end position="537"/>
    </location>
</feature>
<feature type="compositionally biased region" description="Pro residues" evidence="2">
    <location>
        <begin position="12"/>
        <end position="23"/>
    </location>
</feature>
<feature type="domain" description="DM2" evidence="3">
    <location>
        <begin position="667"/>
        <end position="744"/>
    </location>
</feature>
<evidence type="ECO:0000313" key="4">
    <source>
        <dbReference type="EMBL" id="SPO24486.1"/>
    </source>
</evidence>
<feature type="compositionally biased region" description="Low complexity" evidence="2">
    <location>
        <begin position="80"/>
        <end position="106"/>
    </location>
</feature>
<feature type="region of interest" description="Disordered" evidence="2">
    <location>
        <begin position="272"/>
        <end position="325"/>
    </location>
</feature>
<sequence>MAMLQAQDPTSEPSPKPSHPPPVVIASTPISTHPTSVSEASSPPTTTSHPPAGPQQSQHQHQQQQQQQQQLIVDRRARDSSSSLSPAPSSSPSAASPRSAVASPQSIANKQPKPTRPTSRASTASYRTRSSFGSSATFSASGTHQAVSQSPRHFHPSAATEPGRTATSPLEPSRAPLPSPPIASHRPPLHHQRAPQPAQFPANFPPGTNDFGRAYSNAPSPQPFPRGSTPSLVFSASHSPPGAPEHPSLHHESYQQSQRGYLAHPVSQTFPVYHKGGIAPTQPGQIPPQRHISAPNSSFQQQAPYPSRLGPSPASSSSSHRSIGREHPQLRHAFAYHPYPPYQHPNPAYRFGYTSTAMDGQAQMAQAQAQAHAQAQAQAQHQMQMQMQMQMAQAQAQAQQQAQNLRRKNAQDVLVGQGFRGLKRGRPTDRSLPPSLKRQVPESAFYTDLQRMEKNLDWTVARKRAELTDGLSRPPKIKRTLRIFLSNTCANQPFQLAEKKAKESSTSGANASGAETGEADDAKAEGAAESADNKEEDAVPSWTLRIEGRLLEPSFKSRANTALSAQASINRTGAHKFSNLIKTCVVELMRDPALYPDGSNIVEWHRPVPSVAPASGMQAGGGAGGLGGTQGMEAPLVASAEPALDGFEIKRKGNVPTKVKIVLYPAYTPERYSLAPELATLLDIREESRAGVISALWSYIKEKKLLDETDRKKVKCDSALRSLFNTEIINFHHIPEVVNRHLHPAQPVVIEYWIRTDKAEYKHSTAYDIELDLEDLAIRQKQHNVLSQFDTANDATSREIAELDDKIAQAAATIRNRASARDFLSAFAKDPQGHLRTWIASQARDLDAILGNNPVPGAGGSVSSFTAEEMRRAETFRGAWVDEAVIVNEAQRLAEKLQELQSQAASGQMQQPGQP</sequence>
<dbReference type="Pfam" id="PF02201">
    <property type="entry name" value="SWIB"/>
    <property type="match status" value="1"/>
</dbReference>
<dbReference type="PANTHER" id="PTHR13844">
    <property type="entry name" value="SWI/SNF-RELATED MATRIX-ASSOCIATED ACTIN-DEPENDENT REGULATOR OF CHROMATIN SUBFAMILY D"/>
    <property type="match status" value="1"/>
</dbReference>
<dbReference type="CDD" id="cd10568">
    <property type="entry name" value="SWIB_like"/>
    <property type="match status" value="1"/>
</dbReference>